<name>A0A0G0P8X6_9BACT</name>
<evidence type="ECO:0000313" key="1">
    <source>
        <dbReference type="EMBL" id="KKQ85761.1"/>
    </source>
</evidence>
<gene>
    <name evidence="1" type="ORF">UT08_C0004G0073</name>
</gene>
<accession>A0A0G0P8X6</accession>
<proteinExistence type="predicted"/>
<evidence type="ECO:0000313" key="2">
    <source>
        <dbReference type="Proteomes" id="UP000034081"/>
    </source>
</evidence>
<reference evidence="1 2" key="1">
    <citation type="journal article" date="2015" name="Nature">
        <title>rRNA introns, odd ribosomes, and small enigmatic genomes across a large radiation of phyla.</title>
        <authorList>
            <person name="Brown C.T."/>
            <person name="Hug L.A."/>
            <person name="Thomas B.C."/>
            <person name="Sharon I."/>
            <person name="Castelle C.J."/>
            <person name="Singh A."/>
            <person name="Wilkins M.J."/>
            <person name="Williams K.H."/>
            <person name="Banfield J.F."/>
        </authorList>
    </citation>
    <scope>NUCLEOTIDE SEQUENCE [LARGE SCALE GENOMIC DNA]</scope>
</reference>
<dbReference type="EMBL" id="LBVL01000004">
    <property type="protein sequence ID" value="KKQ85761.1"/>
    <property type="molecule type" value="Genomic_DNA"/>
</dbReference>
<protein>
    <submittedName>
        <fullName evidence="1">Uncharacterized protein</fullName>
    </submittedName>
</protein>
<organism evidence="1 2">
    <name type="scientific">Candidatus Woesebacteria bacterium GW2011_GWB1_38_8</name>
    <dbReference type="NCBI Taxonomy" id="1618570"/>
    <lineage>
        <taxon>Bacteria</taxon>
        <taxon>Candidatus Woeseibacteriota</taxon>
    </lineage>
</organism>
<dbReference type="STRING" id="1618570.UT08_C0004G0073"/>
<sequence>MANERIENDRCVVEVDRSIPHNGIERVFNINSSSFAIRLGSLSYDGFPEEDAPCEALILALDPDNKPGTSSTAKCKMCNRFITVTMLSEVLKNDIS</sequence>
<dbReference type="AlphaFoldDB" id="A0A0G0P8X6"/>
<comment type="caution">
    <text evidence="1">The sequence shown here is derived from an EMBL/GenBank/DDBJ whole genome shotgun (WGS) entry which is preliminary data.</text>
</comment>
<dbReference type="Proteomes" id="UP000034081">
    <property type="component" value="Unassembled WGS sequence"/>
</dbReference>